<dbReference type="Proteomes" id="UP000094527">
    <property type="component" value="Unassembled WGS sequence"/>
</dbReference>
<dbReference type="EMBL" id="LJIJ01001177">
    <property type="protein sequence ID" value="ODM92675.1"/>
    <property type="molecule type" value="Genomic_DNA"/>
</dbReference>
<accession>A0A1D2MI99</accession>
<sequence length="111" mass="13078">MNYSTRLTCEVPLFASKQMQNCSTSWLPKGTIAYFKCQNDLKKQVKGRIICLRMEPIDMFRKEERKTPNLPCGISRLPDKPEIHIYGYQTQYILRFRIETTVKSIWSRAAQ</sequence>
<organism evidence="1 2">
    <name type="scientific">Orchesella cincta</name>
    <name type="common">Springtail</name>
    <name type="synonym">Podura cincta</name>
    <dbReference type="NCBI Taxonomy" id="48709"/>
    <lineage>
        <taxon>Eukaryota</taxon>
        <taxon>Metazoa</taxon>
        <taxon>Ecdysozoa</taxon>
        <taxon>Arthropoda</taxon>
        <taxon>Hexapoda</taxon>
        <taxon>Collembola</taxon>
        <taxon>Entomobryomorpha</taxon>
        <taxon>Entomobryoidea</taxon>
        <taxon>Orchesellidae</taxon>
        <taxon>Orchesellinae</taxon>
        <taxon>Orchesella</taxon>
    </lineage>
</organism>
<comment type="caution">
    <text evidence="1">The sequence shown here is derived from an EMBL/GenBank/DDBJ whole genome shotgun (WGS) entry which is preliminary data.</text>
</comment>
<evidence type="ECO:0000313" key="1">
    <source>
        <dbReference type="EMBL" id="ODM92675.1"/>
    </source>
</evidence>
<keyword evidence="2" id="KW-1185">Reference proteome</keyword>
<evidence type="ECO:0000313" key="2">
    <source>
        <dbReference type="Proteomes" id="UP000094527"/>
    </source>
</evidence>
<dbReference type="AlphaFoldDB" id="A0A1D2MI99"/>
<reference evidence="1 2" key="1">
    <citation type="journal article" date="2016" name="Genome Biol. Evol.">
        <title>Gene Family Evolution Reflects Adaptation to Soil Environmental Stressors in the Genome of the Collembolan Orchesella cincta.</title>
        <authorList>
            <person name="Faddeeva-Vakhrusheva A."/>
            <person name="Derks M.F."/>
            <person name="Anvar S.Y."/>
            <person name="Agamennone V."/>
            <person name="Suring W."/>
            <person name="Smit S."/>
            <person name="van Straalen N.M."/>
            <person name="Roelofs D."/>
        </authorList>
    </citation>
    <scope>NUCLEOTIDE SEQUENCE [LARGE SCALE GENOMIC DNA]</scope>
    <source>
        <tissue evidence="1">Mixed pool</tissue>
    </source>
</reference>
<protein>
    <submittedName>
        <fullName evidence="1">Uncharacterized protein</fullName>
    </submittedName>
</protein>
<name>A0A1D2MI99_ORCCI</name>
<gene>
    <name evidence="1" type="ORF">Ocin01_14015</name>
</gene>
<proteinExistence type="predicted"/>